<dbReference type="RefSeq" id="WP_379488656.1">
    <property type="nucleotide sequence ID" value="NZ_JBHLWK010000021.1"/>
</dbReference>
<comment type="caution">
    <text evidence="2">The sequence shown here is derived from an EMBL/GenBank/DDBJ whole genome shotgun (WGS) entry which is preliminary data.</text>
</comment>
<feature type="signal peptide" evidence="1">
    <location>
        <begin position="1"/>
        <end position="21"/>
    </location>
</feature>
<evidence type="ECO:0000313" key="3">
    <source>
        <dbReference type="Proteomes" id="UP001589798"/>
    </source>
</evidence>
<keyword evidence="1" id="KW-0732">Signal</keyword>
<name>A0ABV6CZT7_9SPHN</name>
<dbReference type="Proteomes" id="UP001589798">
    <property type="component" value="Unassembled WGS sequence"/>
</dbReference>
<accession>A0ABV6CZT7</accession>
<feature type="chain" id="PRO_5045572609" evidence="1">
    <location>
        <begin position="22"/>
        <end position="89"/>
    </location>
</feature>
<gene>
    <name evidence="2" type="ORF">ACFFJC_16790</name>
</gene>
<proteinExistence type="predicted"/>
<sequence length="89" mass="9024">MMSAPLVALVLLSGAPSPAAAYAGDTVVAAKGHPTPAKPARLAKSAAPVACHPDPSKGRVCRHNIVQAEEQEGRRAVLAHRNAAGVAQD</sequence>
<dbReference type="EMBL" id="JBHLWK010000021">
    <property type="protein sequence ID" value="MFC0205924.1"/>
    <property type="molecule type" value="Genomic_DNA"/>
</dbReference>
<reference evidence="2 3" key="1">
    <citation type="submission" date="2024-09" db="EMBL/GenBank/DDBJ databases">
        <authorList>
            <person name="Sun Q."/>
            <person name="Mori K."/>
        </authorList>
    </citation>
    <scope>NUCLEOTIDE SEQUENCE [LARGE SCALE GENOMIC DNA]</scope>
    <source>
        <strain evidence="2 3">CCM 7706</strain>
    </source>
</reference>
<organism evidence="2 3">
    <name type="scientific">Novosphingobium soli</name>
    <dbReference type="NCBI Taxonomy" id="574956"/>
    <lineage>
        <taxon>Bacteria</taxon>
        <taxon>Pseudomonadati</taxon>
        <taxon>Pseudomonadota</taxon>
        <taxon>Alphaproteobacteria</taxon>
        <taxon>Sphingomonadales</taxon>
        <taxon>Sphingomonadaceae</taxon>
        <taxon>Novosphingobium</taxon>
    </lineage>
</organism>
<keyword evidence="3" id="KW-1185">Reference proteome</keyword>
<evidence type="ECO:0000256" key="1">
    <source>
        <dbReference type="SAM" id="SignalP"/>
    </source>
</evidence>
<evidence type="ECO:0000313" key="2">
    <source>
        <dbReference type="EMBL" id="MFC0205924.1"/>
    </source>
</evidence>
<protein>
    <submittedName>
        <fullName evidence="2">Uncharacterized protein</fullName>
    </submittedName>
</protein>